<comment type="caution">
    <text evidence="7">The sequence shown here is derived from an EMBL/GenBank/DDBJ whole genome shotgun (WGS) entry which is preliminary data.</text>
</comment>
<dbReference type="InterPro" id="IPR036390">
    <property type="entry name" value="WH_DNA-bd_sf"/>
</dbReference>
<keyword evidence="3" id="KW-0539">Nucleus</keyword>
<dbReference type="InterPro" id="IPR000232">
    <property type="entry name" value="HSF_DNA-bd"/>
</dbReference>
<dbReference type="Gene3D" id="1.10.10.10">
    <property type="entry name" value="Winged helix-like DNA-binding domain superfamily/Winged helix DNA-binding domain"/>
    <property type="match status" value="1"/>
</dbReference>
<feature type="region of interest" description="Disordered" evidence="5">
    <location>
        <begin position="254"/>
        <end position="294"/>
    </location>
</feature>
<feature type="compositionally biased region" description="Basic residues" evidence="5">
    <location>
        <begin position="406"/>
        <end position="420"/>
    </location>
</feature>
<dbReference type="GO" id="GO:0005634">
    <property type="term" value="C:nucleus"/>
    <property type="evidence" value="ECO:0007669"/>
    <property type="project" value="UniProtKB-SubCell"/>
</dbReference>
<protein>
    <recommendedName>
        <fullName evidence="6">HSF-type DNA-binding domain-containing protein</fullName>
    </recommendedName>
</protein>
<dbReference type="SMART" id="SM00415">
    <property type="entry name" value="HSF"/>
    <property type="match status" value="1"/>
</dbReference>
<evidence type="ECO:0000256" key="1">
    <source>
        <dbReference type="ARBA" id="ARBA00004123"/>
    </source>
</evidence>
<reference evidence="7" key="1">
    <citation type="submission" date="2021-07" db="EMBL/GenBank/DDBJ databases">
        <authorList>
            <person name="Branca A.L. A."/>
        </authorList>
    </citation>
    <scope>NUCLEOTIDE SEQUENCE</scope>
</reference>
<feature type="domain" description="HSF-type DNA-binding" evidence="6">
    <location>
        <begin position="298"/>
        <end position="386"/>
    </location>
</feature>
<dbReference type="GO" id="GO:0043565">
    <property type="term" value="F:sequence-specific DNA binding"/>
    <property type="evidence" value="ECO:0007669"/>
    <property type="project" value="InterPro"/>
</dbReference>
<sequence length="420" mass="46605">MMSTPSNKESGDGRCQTIDNIVNNFLSEHHDKSLRPLRLANISISEFSTELSNHLSVINEGGSIALGRGEELTSKSLSLSLQSLFSITTPPVKEGPPLTWTRLVLFAGPQFEGPAEFEIGNSSVELSETDLKLLRSGRPWRFLFPWPDKDDCKKELQSNDTVLQELIDAQKTIGEVLEQISLVARHLRNHRDLITRLIEDKHHANHRGEALPLDDASSSFSNGGSFYPVASAEHESSGYRYSPYTPTAIALASNDRSSQPADQELNDPALSEGAFAGNSTQPDGPGPEKDARPGFRLHTSDFIQCLSEILDDPKNGDVMRWSENGQSVYVAPESKLPAHILTKMSTKSHQSLVRRLYYFGFHKTGGVFHHESFSRGQPSSIRPTRELSHSPSLPTPLRNSASQRGPRYKVIKRKRARESV</sequence>
<dbReference type="Pfam" id="PF00447">
    <property type="entry name" value="HSF_DNA-bind"/>
    <property type="match status" value="1"/>
</dbReference>
<evidence type="ECO:0000256" key="3">
    <source>
        <dbReference type="ARBA" id="ARBA00023242"/>
    </source>
</evidence>
<comment type="subcellular location">
    <subcellularLocation>
        <location evidence="1">Nucleus</location>
    </subcellularLocation>
</comment>
<keyword evidence="8" id="KW-1185">Reference proteome</keyword>
<proteinExistence type="inferred from homology"/>
<evidence type="ECO:0000313" key="8">
    <source>
        <dbReference type="Proteomes" id="UP001152649"/>
    </source>
</evidence>
<dbReference type="Proteomes" id="UP001152649">
    <property type="component" value="Unassembled WGS sequence"/>
</dbReference>
<organism evidence="7 8">
    <name type="scientific">Penicillium salamii</name>
    <dbReference type="NCBI Taxonomy" id="1612424"/>
    <lineage>
        <taxon>Eukaryota</taxon>
        <taxon>Fungi</taxon>
        <taxon>Dikarya</taxon>
        <taxon>Ascomycota</taxon>
        <taxon>Pezizomycotina</taxon>
        <taxon>Eurotiomycetes</taxon>
        <taxon>Eurotiomycetidae</taxon>
        <taxon>Eurotiales</taxon>
        <taxon>Aspergillaceae</taxon>
        <taxon>Penicillium</taxon>
    </lineage>
</organism>
<dbReference type="AlphaFoldDB" id="A0A9W4I2B8"/>
<dbReference type="InterPro" id="IPR036388">
    <property type="entry name" value="WH-like_DNA-bd_sf"/>
</dbReference>
<evidence type="ECO:0000313" key="7">
    <source>
        <dbReference type="EMBL" id="CAG8220348.1"/>
    </source>
</evidence>
<keyword evidence="2" id="KW-0238">DNA-binding</keyword>
<feature type="compositionally biased region" description="Polar residues" evidence="5">
    <location>
        <begin position="389"/>
        <end position="403"/>
    </location>
</feature>
<gene>
    <name evidence="7" type="ORF">PSALAMII_LOCUS31</name>
</gene>
<accession>A0A9W4I2B8</accession>
<dbReference type="EMBL" id="CAJVPG010000003">
    <property type="protein sequence ID" value="CAG8220348.1"/>
    <property type="molecule type" value="Genomic_DNA"/>
</dbReference>
<feature type="region of interest" description="Disordered" evidence="5">
    <location>
        <begin position="372"/>
        <end position="420"/>
    </location>
</feature>
<name>A0A9W4I2B8_9EURO</name>
<comment type="similarity">
    <text evidence="4">Belongs to the HSF family.</text>
</comment>
<dbReference type="GO" id="GO:0003700">
    <property type="term" value="F:DNA-binding transcription factor activity"/>
    <property type="evidence" value="ECO:0007669"/>
    <property type="project" value="InterPro"/>
</dbReference>
<evidence type="ECO:0000259" key="6">
    <source>
        <dbReference type="SMART" id="SM00415"/>
    </source>
</evidence>
<evidence type="ECO:0000256" key="4">
    <source>
        <dbReference type="RuleBase" id="RU004020"/>
    </source>
</evidence>
<dbReference type="SUPFAM" id="SSF46785">
    <property type="entry name" value="Winged helix' DNA-binding domain"/>
    <property type="match status" value="1"/>
</dbReference>
<evidence type="ECO:0000256" key="5">
    <source>
        <dbReference type="SAM" id="MobiDB-lite"/>
    </source>
</evidence>
<evidence type="ECO:0000256" key="2">
    <source>
        <dbReference type="ARBA" id="ARBA00023125"/>
    </source>
</evidence>
<dbReference type="OrthoDB" id="4360491at2759"/>